<evidence type="ECO:0000313" key="2">
    <source>
        <dbReference type="Proteomes" id="UP000243459"/>
    </source>
</evidence>
<reference evidence="2" key="1">
    <citation type="journal article" date="2017" name="Nat. Commun.">
        <title>The asparagus genome sheds light on the origin and evolution of a young Y chromosome.</title>
        <authorList>
            <person name="Harkess A."/>
            <person name="Zhou J."/>
            <person name="Xu C."/>
            <person name="Bowers J.E."/>
            <person name="Van der Hulst R."/>
            <person name="Ayyampalayam S."/>
            <person name="Mercati F."/>
            <person name="Riccardi P."/>
            <person name="McKain M.R."/>
            <person name="Kakrana A."/>
            <person name="Tang H."/>
            <person name="Ray J."/>
            <person name="Groenendijk J."/>
            <person name="Arikit S."/>
            <person name="Mathioni S.M."/>
            <person name="Nakano M."/>
            <person name="Shan H."/>
            <person name="Telgmann-Rauber A."/>
            <person name="Kanno A."/>
            <person name="Yue Z."/>
            <person name="Chen H."/>
            <person name="Li W."/>
            <person name="Chen Y."/>
            <person name="Xu X."/>
            <person name="Zhang Y."/>
            <person name="Luo S."/>
            <person name="Chen H."/>
            <person name="Gao J."/>
            <person name="Mao Z."/>
            <person name="Pires J.C."/>
            <person name="Luo M."/>
            <person name="Kudrna D."/>
            <person name="Wing R.A."/>
            <person name="Meyers B.C."/>
            <person name="Yi K."/>
            <person name="Kong H."/>
            <person name="Lavrijsen P."/>
            <person name="Sunseri F."/>
            <person name="Falavigna A."/>
            <person name="Ye Y."/>
            <person name="Leebens-Mack J.H."/>
            <person name="Chen G."/>
        </authorList>
    </citation>
    <scope>NUCLEOTIDE SEQUENCE [LARGE SCALE GENOMIC DNA]</scope>
    <source>
        <strain evidence="2">cv. DH0086</strain>
    </source>
</reference>
<gene>
    <name evidence="1" type="ORF">A4U43_C04F28300</name>
</gene>
<protein>
    <submittedName>
        <fullName evidence="1">Uncharacterized protein</fullName>
    </submittedName>
</protein>
<sequence>MGGGAASDLRWGSERHRWPRRIFVWGFGRGLRKIEVGVLDDRSAASSLGIRAENWERESHRLGFLDDRSAASSSGTAPPPRAQELWLRTGRERAIDWGFWMTAPPPRFQEIGLRTGRERVIDRFFS</sequence>
<name>A0A5P1F8X3_ASPOF</name>
<keyword evidence="2" id="KW-1185">Reference proteome</keyword>
<organism evidence="1 2">
    <name type="scientific">Asparagus officinalis</name>
    <name type="common">Garden asparagus</name>
    <dbReference type="NCBI Taxonomy" id="4686"/>
    <lineage>
        <taxon>Eukaryota</taxon>
        <taxon>Viridiplantae</taxon>
        <taxon>Streptophyta</taxon>
        <taxon>Embryophyta</taxon>
        <taxon>Tracheophyta</taxon>
        <taxon>Spermatophyta</taxon>
        <taxon>Magnoliopsida</taxon>
        <taxon>Liliopsida</taxon>
        <taxon>Asparagales</taxon>
        <taxon>Asparagaceae</taxon>
        <taxon>Asparagoideae</taxon>
        <taxon>Asparagus</taxon>
    </lineage>
</organism>
<dbReference type="Proteomes" id="UP000243459">
    <property type="component" value="Chromosome 4"/>
</dbReference>
<evidence type="ECO:0000313" key="1">
    <source>
        <dbReference type="EMBL" id="ONK73199.1"/>
    </source>
</evidence>
<dbReference type="EMBL" id="CM007384">
    <property type="protein sequence ID" value="ONK73199.1"/>
    <property type="molecule type" value="Genomic_DNA"/>
</dbReference>
<proteinExistence type="predicted"/>
<accession>A0A5P1F8X3</accession>
<dbReference type="Gramene" id="ONK73199">
    <property type="protein sequence ID" value="ONK73199"/>
    <property type="gene ID" value="A4U43_C04F28300"/>
</dbReference>
<dbReference type="AlphaFoldDB" id="A0A5P1F8X3"/>